<dbReference type="InterPro" id="IPR036388">
    <property type="entry name" value="WH-like_DNA-bd_sf"/>
</dbReference>
<organism evidence="1 2">
    <name type="scientific">Chlorella sorokiniana</name>
    <name type="common">Freshwater green alga</name>
    <dbReference type="NCBI Taxonomy" id="3076"/>
    <lineage>
        <taxon>Eukaryota</taxon>
        <taxon>Viridiplantae</taxon>
        <taxon>Chlorophyta</taxon>
        <taxon>core chlorophytes</taxon>
        <taxon>Trebouxiophyceae</taxon>
        <taxon>Chlorellales</taxon>
        <taxon>Chlorellaceae</taxon>
        <taxon>Chlorella clade</taxon>
        <taxon>Chlorella</taxon>
    </lineage>
</organism>
<dbReference type="InterPro" id="IPR036390">
    <property type="entry name" value="WH_DNA-bd_sf"/>
</dbReference>
<dbReference type="Gene3D" id="1.10.10.10">
    <property type="entry name" value="Winged helix-like DNA-binding domain superfamily/Winged helix DNA-binding domain"/>
    <property type="match status" value="1"/>
</dbReference>
<dbReference type="SUPFAM" id="SSF46785">
    <property type="entry name" value="Winged helix' DNA-binding domain"/>
    <property type="match status" value="1"/>
</dbReference>
<dbReference type="EMBL" id="LHPG02000028">
    <property type="protein sequence ID" value="PRW05845.1"/>
    <property type="molecule type" value="Genomic_DNA"/>
</dbReference>
<gene>
    <name evidence="1" type="ORF">C2E21_9483</name>
</gene>
<evidence type="ECO:0000313" key="2">
    <source>
        <dbReference type="Proteomes" id="UP000239899"/>
    </source>
</evidence>
<dbReference type="AlphaFoldDB" id="A0A2P6TBB6"/>
<keyword evidence="2" id="KW-1185">Reference proteome</keyword>
<proteinExistence type="predicted"/>
<protein>
    <submittedName>
        <fullName evidence="1">Forkhead box M1</fullName>
    </submittedName>
</protein>
<name>A0A2P6TBB6_CHLSO</name>
<dbReference type="CDD" id="cd00167">
    <property type="entry name" value="SANT"/>
    <property type="match status" value="1"/>
</dbReference>
<dbReference type="Proteomes" id="UP000239899">
    <property type="component" value="Unassembled WGS sequence"/>
</dbReference>
<reference evidence="1 2" key="1">
    <citation type="journal article" date="2018" name="Plant J.">
        <title>Genome sequences of Chlorella sorokiniana UTEX 1602 and Micractinium conductrix SAG 241.80: implications to maltose excretion by a green alga.</title>
        <authorList>
            <person name="Arriola M.B."/>
            <person name="Velmurugan N."/>
            <person name="Zhang Y."/>
            <person name="Plunkett M.H."/>
            <person name="Hondzo H."/>
            <person name="Barney B.M."/>
        </authorList>
    </citation>
    <scope>NUCLEOTIDE SEQUENCE [LARGE SCALE GENOMIC DNA]</scope>
    <source>
        <strain evidence="2">UTEX 1602</strain>
    </source>
</reference>
<evidence type="ECO:0000313" key="1">
    <source>
        <dbReference type="EMBL" id="PRW05845.1"/>
    </source>
</evidence>
<dbReference type="OrthoDB" id="513976at2759"/>
<comment type="caution">
    <text evidence="1">The sequence shown here is derived from an EMBL/GenBank/DDBJ whole genome shotgun (WGS) entry which is preliminary data.</text>
</comment>
<sequence length="234" mass="25378">MPGAAAAAAEPPAAAAAGAQAAAGARGAAAAAGQAQQQQEGPELYRFWSPLEVQRLLRCVEEPAFRREELGSEAMDWRAIATHFKRSVQAVRSKYRLEQLTKEDKASGQGPTRGGPRASISYGYMALFALASLPERSGTGEEVCAAVEAHGPFQPLLDRTFRQDSVGVPKWKQRIREELSHRSYFINTRQKRGGETIWQLESSNFDAMPPAQLKRLAQALPGLPLLGKRGLPNG</sequence>
<dbReference type="InterPro" id="IPR001005">
    <property type="entry name" value="SANT/Myb"/>
</dbReference>
<accession>A0A2P6TBB6</accession>